<dbReference type="HOGENOM" id="CLU_014751_0_0_6"/>
<dbReference type="InterPro" id="IPR011041">
    <property type="entry name" value="Quinoprot_gluc/sorb_DH_b-prop"/>
</dbReference>
<dbReference type="NCBIfam" id="TIGR03806">
    <property type="entry name" value="chp_HNE_0200"/>
    <property type="match status" value="1"/>
</dbReference>
<accession>Q2SQY2</accession>
<dbReference type="PROSITE" id="PS51257">
    <property type="entry name" value="PROKAR_LIPOPROTEIN"/>
    <property type="match status" value="1"/>
</dbReference>
<evidence type="ECO:0000259" key="2">
    <source>
        <dbReference type="Pfam" id="PF07995"/>
    </source>
</evidence>
<keyword evidence="1" id="KW-0732">Signal</keyword>
<feature type="domain" description="Glucose/Sorbosone dehydrogenase" evidence="2">
    <location>
        <begin position="82"/>
        <end position="391"/>
    </location>
</feature>
<dbReference type="RefSeq" id="WP_011394019.1">
    <property type="nucleotide sequence ID" value="NC_007645.1"/>
</dbReference>
<proteinExistence type="predicted"/>
<dbReference type="KEGG" id="hch:HCH_00019"/>
<keyword evidence="4" id="KW-1185">Reference proteome</keyword>
<dbReference type="PANTHER" id="PTHR19328">
    <property type="entry name" value="HEDGEHOG-INTERACTING PROTEIN"/>
    <property type="match status" value="1"/>
</dbReference>
<reference evidence="3 4" key="1">
    <citation type="journal article" date="2005" name="Nucleic Acids Res.">
        <title>Genomic blueprint of Hahella chejuensis, a marine microbe producing an algicidal agent.</title>
        <authorList>
            <person name="Jeong H."/>
            <person name="Yim J.H."/>
            <person name="Lee C."/>
            <person name="Choi S.-H."/>
            <person name="Park Y.K."/>
            <person name="Yoon S.H."/>
            <person name="Hur C.-G."/>
            <person name="Kang H.-Y."/>
            <person name="Kim D."/>
            <person name="Lee H.H."/>
            <person name="Park K.H."/>
            <person name="Park S.-H."/>
            <person name="Park H.-S."/>
            <person name="Lee H.K."/>
            <person name="Oh T.K."/>
            <person name="Kim J.F."/>
        </authorList>
    </citation>
    <scope>NUCLEOTIDE SEQUENCE [LARGE SCALE GENOMIC DNA]</scope>
    <source>
        <strain evidence="3 4">KCTC 2396</strain>
    </source>
</reference>
<dbReference type="InterPro" id="IPR012938">
    <property type="entry name" value="Glc/Sorbosone_DH"/>
</dbReference>
<protein>
    <submittedName>
        <fullName evidence="3">Glucose/sorbosone dehydrogenase</fullName>
    </submittedName>
</protein>
<name>Q2SQY2_HAHCH</name>
<feature type="signal peptide" evidence="1">
    <location>
        <begin position="1"/>
        <end position="20"/>
    </location>
</feature>
<dbReference type="STRING" id="349521.HCH_00019"/>
<dbReference type="OrthoDB" id="338827at2"/>
<dbReference type="eggNOG" id="COG2133">
    <property type="taxonomic scope" value="Bacteria"/>
</dbReference>
<organism evidence="3 4">
    <name type="scientific">Hahella chejuensis (strain KCTC 2396)</name>
    <dbReference type="NCBI Taxonomy" id="349521"/>
    <lineage>
        <taxon>Bacteria</taxon>
        <taxon>Pseudomonadati</taxon>
        <taxon>Pseudomonadota</taxon>
        <taxon>Gammaproteobacteria</taxon>
        <taxon>Oceanospirillales</taxon>
        <taxon>Hahellaceae</taxon>
        <taxon>Hahella</taxon>
    </lineage>
</organism>
<evidence type="ECO:0000313" key="3">
    <source>
        <dbReference type="EMBL" id="ABC26942.1"/>
    </source>
</evidence>
<dbReference type="AlphaFoldDB" id="Q2SQY2"/>
<dbReference type="InterPro" id="IPR011042">
    <property type="entry name" value="6-blade_b-propeller_TolB-like"/>
</dbReference>
<dbReference type="Gene3D" id="2.120.10.30">
    <property type="entry name" value="TolB, C-terminal domain"/>
    <property type="match status" value="1"/>
</dbReference>
<evidence type="ECO:0000256" key="1">
    <source>
        <dbReference type="SAM" id="SignalP"/>
    </source>
</evidence>
<dbReference type="PANTHER" id="PTHR19328:SF75">
    <property type="entry name" value="ALDOSE SUGAR DEHYDROGENASE YLII"/>
    <property type="match status" value="1"/>
</dbReference>
<evidence type="ECO:0000313" key="4">
    <source>
        <dbReference type="Proteomes" id="UP000000238"/>
    </source>
</evidence>
<gene>
    <name evidence="3" type="ordered locus">HCH_00019</name>
</gene>
<feature type="chain" id="PRO_5004215322" evidence="1">
    <location>
        <begin position="21"/>
        <end position="711"/>
    </location>
</feature>
<dbReference type="EMBL" id="CP000155">
    <property type="protein sequence ID" value="ABC26942.1"/>
    <property type="molecule type" value="Genomic_DNA"/>
</dbReference>
<dbReference type="SUPFAM" id="SSF50952">
    <property type="entry name" value="Soluble quinoprotein glucose dehydrogenase"/>
    <property type="match status" value="1"/>
</dbReference>
<sequence length="711" mass="76943">MMLRVLFVSALVLVTSGCGSGEGSDQGENTPVGISERPDNSTCLAFDSSGSNAIKLTPIASELDFSSPILMLPHPSLSDIFYVVQQRGRVYRVDLSDNTRTTLIDLSEHYSLSTCGECGLLGMAFHPNFIENGYIYFSFTENASDMTSYVARFESSDNGQTLRSDSGGDLLRDNLIEVSQPYSNHNGGHIAFGPDNLLYYGLGDGGSGDDPDNNGQTISTLLGSMLRLNDDGSPASGNSVPGALPEIYAYGLRNPWRWSFDSETGDLWLGDVGQGQYEEVDIITSGGNYGWRCYEGMHRTGNSCTSTGPYIAPVAEYDHSEGISITGGYVYRGDAIPGLRGVYVFSDFGSGTLWGLRANGSGDYDRETLLESGRNVASFAEGPDGELYVVTFSGLFRIDPDISDTDSDSVPELLSQTGCVNPDNPTQPASGLIPYTVIEPFWSDGADKQRFFALPNDTYIDVNAAGDFLFPDGSVLVKHFYLNGAIIETRLFMKQAEGDWRGYSYQWNETKTDAVLVAEGKDVDYSGQTWRFPGSGECAQCHTSAADFSLGLETMQLNRELIYPQSRIRANQLQTLTHINVFSAPLSDAHLSNALPASSNDNATLARRARAYLHSNCANCHQPGGTSQSAMDLRFTTALSSTQACGQEPLNGDIGVDNAKLITPGDASMSLIYLRMTHSGEYRMPPLASNLIDTEGGALVQDWINSLTSCD</sequence>
<dbReference type="Proteomes" id="UP000000238">
    <property type="component" value="Chromosome"/>
</dbReference>
<dbReference type="Pfam" id="PF07995">
    <property type="entry name" value="GSDH"/>
    <property type="match status" value="1"/>
</dbReference>
<dbReference type="InterPro" id="IPR022269">
    <property type="entry name" value="SO_2930-like_C"/>
</dbReference>